<dbReference type="SUPFAM" id="SSF53335">
    <property type="entry name" value="S-adenosyl-L-methionine-dependent methyltransferases"/>
    <property type="match status" value="1"/>
</dbReference>
<gene>
    <name evidence="7" type="primary">rsmG</name>
    <name evidence="7" type="ORF">HRbin22_02477</name>
</gene>
<dbReference type="InterPro" id="IPR003682">
    <property type="entry name" value="rRNA_ssu_MeTfrase_G"/>
</dbReference>
<evidence type="ECO:0000256" key="3">
    <source>
        <dbReference type="ARBA" id="ARBA00022603"/>
    </source>
</evidence>
<proteinExistence type="predicted"/>
<dbReference type="GO" id="GO:0005829">
    <property type="term" value="C:cytosol"/>
    <property type="evidence" value="ECO:0007669"/>
    <property type="project" value="TreeGrafter"/>
</dbReference>
<dbReference type="GO" id="GO:0070043">
    <property type="term" value="F:rRNA (guanine-N7-)-methyltransferase activity"/>
    <property type="evidence" value="ECO:0007669"/>
    <property type="project" value="TreeGrafter"/>
</dbReference>
<keyword evidence="4 7" id="KW-0808">Transferase</keyword>
<dbReference type="PANTHER" id="PTHR31760">
    <property type="entry name" value="S-ADENOSYL-L-METHIONINE-DEPENDENT METHYLTRANSFERASES SUPERFAMILY PROTEIN"/>
    <property type="match status" value="1"/>
</dbReference>
<dbReference type="NCBIfam" id="TIGR00138">
    <property type="entry name" value="rsmG_gidB"/>
    <property type="match status" value="1"/>
</dbReference>
<evidence type="ECO:0000256" key="1">
    <source>
        <dbReference type="ARBA" id="ARBA00022490"/>
    </source>
</evidence>
<dbReference type="Gene3D" id="3.40.50.150">
    <property type="entry name" value="Vaccinia Virus protein VP39"/>
    <property type="match status" value="1"/>
</dbReference>
<reference evidence="8" key="1">
    <citation type="submission" date="2017-09" db="EMBL/GenBank/DDBJ databases">
        <title>Metaegenomics of thermophilic ammonia-oxidizing enrichment culture.</title>
        <authorList>
            <person name="Kato S."/>
            <person name="Suzuki K."/>
        </authorList>
    </citation>
    <scope>NUCLEOTIDE SEQUENCE [LARGE SCALE GENOMIC DNA]</scope>
</reference>
<keyword evidence="1" id="KW-0963">Cytoplasm</keyword>
<evidence type="ECO:0000256" key="6">
    <source>
        <dbReference type="ARBA" id="ARBA00031818"/>
    </source>
</evidence>
<protein>
    <recommendedName>
        <fullName evidence="6">Glucose-inhibited division protein B</fullName>
    </recommendedName>
</protein>
<dbReference type="InterPro" id="IPR029063">
    <property type="entry name" value="SAM-dependent_MTases_sf"/>
</dbReference>
<evidence type="ECO:0000256" key="4">
    <source>
        <dbReference type="ARBA" id="ARBA00022679"/>
    </source>
</evidence>
<dbReference type="Pfam" id="PF02527">
    <property type="entry name" value="GidB"/>
    <property type="match status" value="1"/>
</dbReference>
<evidence type="ECO:0000313" key="7">
    <source>
        <dbReference type="EMBL" id="GBD10210.1"/>
    </source>
</evidence>
<evidence type="ECO:0000256" key="5">
    <source>
        <dbReference type="ARBA" id="ARBA00022691"/>
    </source>
</evidence>
<dbReference type="PANTHER" id="PTHR31760:SF0">
    <property type="entry name" value="S-ADENOSYL-L-METHIONINE-DEPENDENT METHYLTRANSFERASES SUPERFAMILY PROTEIN"/>
    <property type="match status" value="1"/>
</dbReference>
<keyword evidence="2" id="KW-0698">rRNA processing</keyword>
<keyword evidence="5" id="KW-0949">S-adenosyl-L-methionine</keyword>
<dbReference type="AlphaFoldDB" id="A0A2H5Y9W0"/>
<name>A0A2H5Y9W0_9CHLR</name>
<organism evidence="7 8">
    <name type="scientific">Candidatus Thermoflexus japonica</name>
    <dbReference type="NCBI Taxonomy" id="2035417"/>
    <lineage>
        <taxon>Bacteria</taxon>
        <taxon>Bacillati</taxon>
        <taxon>Chloroflexota</taxon>
        <taxon>Thermoflexia</taxon>
        <taxon>Thermoflexales</taxon>
        <taxon>Thermoflexaceae</taxon>
        <taxon>Thermoflexus</taxon>
    </lineage>
</organism>
<evidence type="ECO:0000313" key="8">
    <source>
        <dbReference type="Proteomes" id="UP000236642"/>
    </source>
</evidence>
<accession>A0A2H5Y9W0</accession>
<dbReference type="EMBL" id="BEHY01000127">
    <property type="protein sequence ID" value="GBD10210.1"/>
    <property type="molecule type" value="Genomic_DNA"/>
</dbReference>
<sequence>MGTGAGFPGLVLKLAWPALEVSLIESVGKKARFLEAVVRALGLEGVRILARRAEEVGQDPMHRERYDYAIARAVADLPVLLEYLLPLVRIGGMAVAMKGAEIEEEIGIARGALERLGGRLRERRDLAWPPHLSPRTLLVFEKIAPTPAAYPRRPGMPEKRPLR</sequence>
<dbReference type="Proteomes" id="UP000236642">
    <property type="component" value="Unassembled WGS sequence"/>
</dbReference>
<keyword evidence="3 7" id="KW-0489">Methyltransferase</keyword>
<evidence type="ECO:0000256" key="2">
    <source>
        <dbReference type="ARBA" id="ARBA00022552"/>
    </source>
</evidence>
<comment type="caution">
    <text evidence="7">The sequence shown here is derived from an EMBL/GenBank/DDBJ whole genome shotgun (WGS) entry which is preliminary data.</text>
</comment>
<dbReference type="PIRSF" id="PIRSF003078">
    <property type="entry name" value="GidB"/>
    <property type="match status" value="1"/>
</dbReference>